<keyword evidence="1" id="KW-0472">Membrane</keyword>
<evidence type="ECO:0000313" key="2">
    <source>
        <dbReference type="EMBL" id="CAG6672010.1"/>
    </source>
</evidence>
<protein>
    <submittedName>
        <fullName evidence="2">Uncharacterized protein</fullName>
    </submittedName>
</protein>
<name>A0A8D8SLJ2_9HEMI</name>
<keyword evidence="1" id="KW-1133">Transmembrane helix</keyword>
<sequence length="126" mass="14158">MLLMCEAKELHIHRNLTYFLLLATIILAIIALDIFVGDDDSSIVCHVIVLIIWWILAVLHIIDRIMILISYIDKWTGETNFSVCDVGFILKFLNISGLAGCLVVGALVYCLYLKNREDGNISDSSD</sequence>
<evidence type="ECO:0000256" key="1">
    <source>
        <dbReference type="SAM" id="Phobius"/>
    </source>
</evidence>
<keyword evidence="1" id="KW-0812">Transmembrane</keyword>
<organism evidence="2">
    <name type="scientific">Cacopsylla melanoneura</name>
    <dbReference type="NCBI Taxonomy" id="428564"/>
    <lineage>
        <taxon>Eukaryota</taxon>
        <taxon>Metazoa</taxon>
        <taxon>Ecdysozoa</taxon>
        <taxon>Arthropoda</taxon>
        <taxon>Hexapoda</taxon>
        <taxon>Insecta</taxon>
        <taxon>Pterygota</taxon>
        <taxon>Neoptera</taxon>
        <taxon>Paraneoptera</taxon>
        <taxon>Hemiptera</taxon>
        <taxon>Sternorrhyncha</taxon>
        <taxon>Psylloidea</taxon>
        <taxon>Psyllidae</taxon>
        <taxon>Psyllinae</taxon>
        <taxon>Cacopsylla</taxon>
    </lineage>
</organism>
<dbReference type="AlphaFoldDB" id="A0A8D8SLJ2"/>
<feature type="transmembrane region" description="Helical" evidence="1">
    <location>
        <begin position="92"/>
        <end position="112"/>
    </location>
</feature>
<dbReference type="EMBL" id="HBUF01227335">
    <property type="protein sequence ID" value="CAG6672010.1"/>
    <property type="molecule type" value="Transcribed_RNA"/>
</dbReference>
<accession>A0A8D8SLJ2</accession>
<feature type="transmembrane region" description="Helical" evidence="1">
    <location>
        <begin position="16"/>
        <end position="36"/>
    </location>
</feature>
<feature type="transmembrane region" description="Helical" evidence="1">
    <location>
        <begin position="43"/>
        <end position="72"/>
    </location>
</feature>
<reference evidence="2" key="1">
    <citation type="submission" date="2021-05" db="EMBL/GenBank/DDBJ databases">
        <authorList>
            <person name="Alioto T."/>
            <person name="Alioto T."/>
            <person name="Gomez Garrido J."/>
        </authorList>
    </citation>
    <scope>NUCLEOTIDE SEQUENCE</scope>
</reference>
<proteinExistence type="predicted"/>